<dbReference type="Pfam" id="PF13828">
    <property type="entry name" value="DUF4190"/>
    <property type="match status" value="1"/>
</dbReference>
<evidence type="ECO:0000313" key="3">
    <source>
        <dbReference type="EMBL" id="ADD41174.1"/>
    </source>
</evidence>
<proteinExistence type="predicted"/>
<reference evidence="3 4" key="1">
    <citation type="journal article" date="2009" name="Stand. Genomic Sci.">
        <title>Complete genome sequence of Stackebrandtia nassauensis type strain (LLR-40K-21).</title>
        <authorList>
            <person name="Munk C."/>
            <person name="Lapidus A."/>
            <person name="Copeland A."/>
            <person name="Jando M."/>
            <person name="Mayilraj S."/>
            <person name="Glavina Del Rio T."/>
            <person name="Nolan M."/>
            <person name="Chen F."/>
            <person name="Lucas S."/>
            <person name="Tice H."/>
            <person name="Cheng J.F."/>
            <person name="Han C."/>
            <person name="Detter J.C."/>
            <person name="Bruce D."/>
            <person name="Goodwin L."/>
            <person name="Chain P."/>
            <person name="Pitluck S."/>
            <person name="Goker M."/>
            <person name="Ovchinikova G."/>
            <person name="Pati A."/>
            <person name="Ivanova N."/>
            <person name="Mavromatis K."/>
            <person name="Chen A."/>
            <person name="Palaniappan K."/>
            <person name="Land M."/>
            <person name="Hauser L."/>
            <person name="Chang Y.J."/>
            <person name="Jeffries C.D."/>
            <person name="Bristow J."/>
            <person name="Eisen J.A."/>
            <person name="Markowitz V."/>
            <person name="Hugenholtz P."/>
            <person name="Kyrpides N.C."/>
            <person name="Klenk H.P."/>
        </authorList>
    </citation>
    <scope>NUCLEOTIDE SEQUENCE [LARGE SCALE GENOMIC DNA]</scope>
    <source>
        <strain evidence="4">DSM 44728 / CIP 108903 / NRRL B-16338 / NBRC 102104 / LLR-40K-21</strain>
    </source>
</reference>
<feature type="transmembrane region" description="Helical" evidence="1">
    <location>
        <begin position="20"/>
        <end position="48"/>
    </location>
</feature>
<keyword evidence="4" id="KW-1185">Reference proteome</keyword>
<keyword evidence="1" id="KW-1133">Transmembrane helix</keyword>
<evidence type="ECO:0000259" key="2">
    <source>
        <dbReference type="Pfam" id="PF13828"/>
    </source>
</evidence>
<protein>
    <recommendedName>
        <fullName evidence="2">DUF4190 domain-containing protein</fullName>
    </recommendedName>
</protein>
<keyword evidence="1" id="KW-0472">Membrane</keyword>
<evidence type="ECO:0000256" key="1">
    <source>
        <dbReference type="SAM" id="Phobius"/>
    </source>
</evidence>
<dbReference type="EMBL" id="CP001778">
    <property type="protein sequence ID" value="ADD41174.1"/>
    <property type="molecule type" value="Genomic_DNA"/>
</dbReference>
<organism evidence="3 4">
    <name type="scientific">Stackebrandtia nassauensis (strain DSM 44728 / CIP 108903 / NRRL B-16338 / NBRC 102104 / LLR-40K-21)</name>
    <dbReference type="NCBI Taxonomy" id="446470"/>
    <lineage>
        <taxon>Bacteria</taxon>
        <taxon>Bacillati</taxon>
        <taxon>Actinomycetota</taxon>
        <taxon>Actinomycetes</taxon>
        <taxon>Glycomycetales</taxon>
        <taxon>Glycomycetaceae</taxon>
        <taxon>Stackebrandtia</taxon>
    </lineage>
</organism>
<dbReference type="InterPro" id="IPR025241">
    <property type="entry name" value="DUF4190"/>
</dbReference>
<dbReference type="eggNOG" id="ENOG5030J63">
    <property type="taxonomic scope" value="Bacteria"/>
</dbReference>
<gene>
    <name evidence="3" type="ordered locus">Snas_1470</name>
</gene>
<dbReference type="HOGENOM" id="CLU_2248461_0_0_11"/>
<feature type="transmembrane region" description="Helical" evidence="1">
    <location>
        <begin position="69"/>
        <end position="94"/>
    </location>
</feature>
<feature type="domain" description="DUF4190" evidence="2">
    <location>
        <begin position="22"/>
        <end position="81"/>
    </location>
</feature>
<keyword evidence="1" id="KW-0812">Transmembrane</keyword>
<evidence type="ECO:0000313" key="4">
    <source>
        <dbReference type="Proteomes" id="UP000000844"/>
    </source>
</evidence>
<dbReference type="KEGG" id="sna:Snas_1470"/>
<dbReference type="AlphaFoldDB" id="D3PVC1"/>
<dbReference type="Proteomes" id="UP000000844">
    <property type="component" value="Chromosome"/>
</dbReference>
<accession>D3PVC1</accession>
<dbReference type="OrthoDB" id="4374883at2"/>
<name>D3PVC1_STANL</name>
<dbReference type="STRING" id="446470.Snas_1470"/>
<sequence>MTEPRTDPMSTTPTPAREMNGLAVASFSVAMVGLCSPLGILGLIMGYVARGQIRERNNSGEGLAKASIILGWISIIAFILLLVLGIAGGIFAAISEGEWGKNYN</sequence>